<comment type="similarity">
    <text evidence="1">Belongs to the RutC family.</text>
</comment>
<gene>
    <name evidence="2" type="ORF">D2V08_11815</name>
</gene>
<dbReference type="Pfam" id="PF01042">
    <property type="entry name" value="Ribonuc_L-PSP"/>
    <property type="match status" value="1"/>
</dbReference>
<dbReference type="Gene3D" id="3.30.1330.40">
    <property type="entry name" value="RutC-like"/>
    <property type="match status" value="1"/>
</dbReference>
<dbReference type="Proteomes" id="UP000266067">
    <property type="component" value="Unassembled WGS sequence"/>
</dbReference>
<dbReference type="OrthoDB" id="9803101at2"/>
<evidence type="ECO:0000256" key="1">
    <source>
        <dbReference type="ARBA" id="ARBA00010552"/>
    </source>
</evidence>
<evidence type="ECO:0000313" key="2">
    <source>
        <dbReference type="EMBL" id="RIV33085.1"/>
    </source>
</evidence>
<organism evidence="2 3">
    <name type="scientific">Flagellimonas lutimaris</name>
    <dbReference type="NCBI Taxonomy" id="475082"/>
    <lineage>
        <taxon>Bacteria</taxon>
        <taxon>Pseudomonadati</taxon>
        <taxon>Bacteroidota</taxon>
        <taxon>Flavobacteriia</taxon>
        <taxon>Flavobacteriales</taxon>
        <taxon>Flavobacteriaceae</taxon>
        <taxon>Flagellimonas</taxon>
    </lineage>
</organism>
<dbReference type="PANTHER" id="PTHR11803:SF58">
    <property type="entry name" value="PROTEIN HMF1-RELATED"/>
    <property type="match status" value="1"/>
</dbReference>
<dbReference type="CDD" id="cd00448">
    <property type="entry name" value="YjgF_YER057c_UK114_family"/>
    <property type="match status" value="1"/>
</dbReference>
<keyword evidence="3" id="KW-1185">Reference proteome</keyword>
<dbReference type="SUPFAM" id="SSF55298">
    <property type="entry name" value="YjgF-like"/>
    <property type="match status" value="1"/>
</dbReference>
<dbReference type="RefSeq" id="WP_119608342.1">
    <property type="nucleotide sequence ID" value="NZ_QXFH01000072.1"/>
</dbReference>
<dbReference type="PANTHER" id="PTHR11803">
    <property type="entry name" value="2-IMINOBUTANOATE/2-IMINOPROPANOATE DEAMINASE RIDA"/>
    <property type="match status" value="1"/>
</dbReference>
<accession>A0A3A1N629</accession>
<dbReference type="GO" id="GO:0019239">
    <property type="term" value="F:deaminase activity"/>
    <property type="evidence" value="ECO:0007669"/>
    <property type="project" value="TreeGrafter"/>
</dbReference>
<dbReference type="InterPro" id="IPR035959">
    <property type="entry name" value="RutC-like_sf"/>
</dbReference>
<sequence length="137" mass="15148">MKTTVEYIKTTPDPYKSYHLAQGYKVGNMLYISGQTAYGDDGKLVGINNFDIQAAQTFKNLKRVLVAGGSSIENVIKVTIFLKDMSNFNKIVALRHEHFTSPYPADSIVEISSLYSADALIEIEAVAVSNNAIQRIQ</sequence>
<proteinExistence type="inferred from homology"/>
<dbReference type="InterPro" id="IPR006175">
    <property type="entry name" value="YjgF/YER057c/UK114"/>
</dbReference>
<protein>
    <submittedName>
        <fullName evidence="2">RidA family protein</fullName>
    </submittedName>
</protein>
<reference evidence="2 3" key="1">
    <citation type="submission" date="2018-08" db="EMBL/GenBank/DDBJ databases">
        <title>Proposal of Muricauda 72 sp.nov. and Muricauda NH166 sp.nov., isolated from seawater.</title>
        <authorList>
            <person name="Cheng H."/>
            <person name="Wu Y.-H."/>
            <person name="Guo L.-L."/>
            <person name="Xu X.-W."/>
        </authorList>
    </citation>
    <scope>NUCLEOTIDE SEQUENCE [LARGE SCALE GENOMIC DNA]</scope>
    <source>
        <strain evidence="2 3">KCTC 22173</strain>
    </source>
</reference>
<evidence type="ECO:0000313" key="3">
    <source>
        <dbReference type="Proteomes" id="UP000266067"/>
    </source>
</evidence>
<dbReference type="EMBL" id="QXFH01000072">
    <property type="protein sequence ID" value="RIV33085.1"/>
    <property type="molecule type" value="Genomic_DNA"/>
</dbReference>
<dbReference type="AlphaFoldDB" id="A0A3A1N629"/>
<dbReference type="GO" id="GO:0005829">
    <property type="term" value="C:cytosol"/>
    <property type="evidence" value="ECO:0007669"/>
    <property type="project" value="TreeGrafter"/>
</dbReference>
<comment type="caution">
    <text evidence="2">The sequence shown here is derived from an EMBL/GenBank/DDBJ whole genome shotgun (WGS) entry which is preliminary data.</text>
</comment>
<name>A0A3A1N629_9FLAO</name>